<proteinExistence type="predicted"/>
<comment type="caution">
    <text evidence="1">The sequence shown here is derived from an EMBL/GenBank/DDBJ whole genome shotgun (WGS) entry which is preliminary data.</text>
</comment>
<dbReference type="GeneID" id="300572530"/>
<accession>A0ABY2HKI3</accession>
<sequence length="65" mass="6954">MTSPKTFATGSAPSCTCTAEETPTITPVAEIGQYRCSQRNARCEQQCRCQCEIGCHGGNLRPGSE</sequence>
<dbReference type="EMBL" id="PPTA01000001">
    <property type="protein sequence ID" value="TFB07348.1"/>
    <property type="molecule type" value="Genomic_DNA"/>
</dbReference>
<keyword evidence="2" id="KW-1185">Reference proteome</keyword>
<protein>
    <recommendedName>
        <fullName evidence="3">Metallothionein</fullName>
    </recommendedName>
</protein>
<evidence type="ECO:0000313" key="1">
    <source>
        <dbReference type="EMBL" id="TFB07348.1"/>
    </source>
</evidence>
<organism evidence="1 2">
    <name type="scientific">Trichoderma ghanense</name>
    <dbReference type="NCBI Taxonomy" id="65468"/>
    <lineage>
        <taxon>Eukaryota</taxon>
        <taxon>Fungi</taxon>
        <taxon>Dikarya</taxon>
        <taxon>Ascomycota</taxon>
        <taxon>Pezizomycotina</taxon>
        <taxon>Sordariomycetes</taxon>
        <taxon>Hypocreomycetidae</taxon>
        <taxon>Hypocreales</taxon>
        <taxon>Hypocreaceae</taxon>
        <taxon>Trichoderma</taxon>
    </lineage>
</organism>
<dbReference type="Proteomes" id="UP001642720">
    <property type="component" value="Unassembled WGS sequence"/>
</dbReference>
<dbReference type="RefSeq" id="XP_073563549.1">
    <property type="nucleotide sequence ID" value="XM_073698080.1"/>
</dbReference>
<gene>
    <name evidence="1" type="ORF">CCMA1212_000619</name>
</gene>
<evidence type="ECO:0000313" key="2">
    <source>
        <dbReference type="Proteomes" id="UP001642720"/>
    </source>
</evidence>
<evidence type="ECO:0008006" key="3">
    <source>
        <dbReference type="Google" id="ProtNLM"/>
    </source>
</evidence>
<reference evidence="1 2" key="1">
    <citation type="submission" date="2018-01" db="EMBL/GenBank/DDBJ databases">
        <title>Genome characterization of the sugarcane-associated fungus Trichoderma ghanense CCMA-1212 and their application in lignocelulose bioconversion.</title>
        <authorList>
            <person name="Steindorff A.S."/>
            <person name="Mendes T.D."/>
            <person name="Vilela E.S.D."/>
            <person name="Rodrigues D.S."/>
            <person name="Formighieri E.F."/>
            <person name="Melo I.S."/>
            <person name="Favaro L.C.L."/>
        </authorList>
    </citation>
    <scope>NUCLEOTIDE SEQUENCE [LARGE SCALE GENOMIC DNA]</scope>
    <source>
        <strain evidence="1 2">CCMA-1212</strain>
    </source>
</reference>
<name>A0ABY2HKI3_9HYPO</name>